<accession>A0A8X6TJ52</accession>
<keyword evidence="2" id="KW-1185">Reference proteome</keyword>
<evidence type="ECO:0000313" key="1">
    <source>
        <dbReference type="EMBL" id="GFT20310.1"/>
    </source>
</evidence>
<proteinExistence type="predicted"/>
<protein>
    <submittedName>
        <fullName evidence="1">Uncharacterized protein</fullName>
    </submittedName>
</protein>
<name>A0A8X6TJ52_NEPPI</name>
<sequence length="118" mass="13317">MSSSSLDRVNALYALVDVEICHFRHCDSKLFILREEVIDKAVELSEMLQFEFIAVPPCTDIAFSFSDILDELIEKDCLHVAGVGIISNRNAFVKKSCVLSFDSSEEEDDSVLKKQQLK</sequence>
<dbReference type="EMBL" id="BMAW01010763">
    <property type="protein sequence ID" value="GFT20310.1"/>
    <property type="molecule type" value="Genomic_DNA"/>
</dbReference>
<evidence type="ECO:0000313" key="2">
    <source>
        <dbReference type="Proteomes" id="UP000887013"/>
    </source>
</evidence>
<dbReference type="AlphaFoldDB" id="A0A8X6TJ52"/>
<dbReference type="Proteomes" id="UP000887013">
    <property type="component" value="Unassembled WGS sequence"/>
</dbReference>
<gene>
    <name evidence="1" type="primary">NCL1_49567</name>
    <name evidence="1" type="ORF">NPIL_672491</name>
</gene>
<feature type="non-terminal residue" evidence="1">
    <location>
        <position position="118"/>
    </location>
</feature>
<reference evidence="1" key="1">
    <citation type="submission" date="2020-08" db="EMBL/GenBank/DDBJ databases">
        <title>Multicomponent nature underlies the extraordinary mechanical properties of spider dragline silk.</title>
        <authorList>
            <person name="Kono N."/>
            <person name="Nakamura H."/>
            <person name="Mori M."/>
            <person name="Yoshida Y."/>
            <person name="Ohtoshi R."/>
            <person name="Malay A.D."/>
            <person name="Moran D.A.P."/>
            <person name="Tomita M."/>
            <person name="Numata K."/>
            <person name="Arakawa K."/>
        </authorList>
    </citation>
    <scope>NUCLEOTIDE SEQUENCE</scope>
</reference>
<organism evidence="1 2">
    <name type="scientific">Nephila pilipes</name>
    <name type="common">Giant wood spider</name>
    <name type="synonym">Nephila maculata</name>
    <dbReference type="NCBI Taxonomy" id="299642"/>
    <lineage>
        <taxon>Eukaryota</taxon>
        <taxon>Metazoa</taxon>
        <taxon>Ecdysozoa</taxon>
        <taxon>Arthropoda</taxon>
        <taxon>Chelicerata</taxon>
        <taxon>Arachnida</taxon>
        <taxon>Araneae</taxon>
        <taxon>Araneomorphae</taxon>
        <taxon>Entelegynae</taxon>
        <taxon>Araneoidea</taxon>
        <taxon>Nephilidae</taxon>
        <taxon>Nephila</taxon>
    </lineage>
</organism>
<comment type="caution">
    <text evidence="1">The sequence shown here is derived from an EMBL/GenBank/DDBJ whole genome shotgun (WGS) entry which is preliminary data.</text>
</comment>